<gene>
    <name evidence="7" type="ORF">EV131_105420</name>
</gene>
<evidence type="ECO:0000313" key="8">
    <source>
        <dbReference type="Proteomes" id="UP000295021"/>
    </source>
</evidence>
<dbReference type="Pfam" id="PF05063">
    <property type="entry name" value="MT-A70"/>
    <property type="match status" value="1"/>
</dbReference>
<evidence type="ECO:0000256" key="4">
    <source>
        <dbReference type="PROSITE-ProRule" id="PRU00489"/>
    </source>
</evidence>
<sequence>MSDHPVIVGQDIASRMLEAAERNGFVIDTTVSERKACIRLNGKGLLRRDKKLASKWYPTAEAVHSAAPAAVHAPDGRVAIWRNIASIDIGSRLRPADPAKVEAMKPSFLEIGQKTPITVFGKPEDPRATLSAGLHRLQTARALGWENVLCFHEDGDALDAELWEIDENLIRAELTAADRALFLSRRKEIYLLKHPETAQGGDRKSKRQDVVLIDAPQTFSVATAVATGRDRRTIERDTSRGERIIESALHRLRGTRLDSGAFLDRLKQVPEERQVLYVEAALAEEKQKAADVKENRRKQQEVRHAVRLVHMAHVTTNGAATAGRVAQKFPIIYADPPWRFDTRSEVTGGDRSAANHYPTMPTMEICALWERIGAPAKNDAVLFLWATNPMLLDGLQVMSAWGFTYVHHWVWDKEIAGNGYWGRDRHELLLIGRRGNPATPIPGSQPHTVHREAKGKHSAKPDFYAETIERLYPDMPRLEMFCRDPRPGWTAWGYEAGTPGSEAAE</sequence>
<comment type="similarity">
    <text evidence="4">Belongs to the MT-A70-like family.</text>
</comment>
<name>A0AAX2QLR7_9HYPH</name>
<keyword evidence="2" id="KW-0808">Transferase</keyword>
<dbReference type="SUPFAM" id="SSF53335">
    <property type="entry name" value="S-adenosyl-L-methionine-dependent methyltransferases"/>
    <property type="match status" value="1"/>
</dbReference>
<dbReference type="RefSeq" id="WP_132611417.1">
    <property type="nucleotide sequence ID" value="NZ_SMBI01000005.1"/>
</dbReference>
<dbReference type="InterPro" id="IPR036086">
    <property type="entry name" value="ParB/Sulfiredoxin_sf"/>
</dbReference>
<reference evidence="7 8" key="1">
    <citation type="submission" date="2019-03" db="EMBL/GenBank/DDBJ databases">
        <title>Genomic Encyclopedia of Type Strains, Phase IV (KMG-V): Genome sequencing to study the core and pangenomes of soil and plant-associated prokaryotes.</title>
        <authorList>
            <person name="Whitman W."/>
        </authorList>
    </citation>
    <scope>NUCLEOTIDE SEQUENCE [LARGE SCALE GENOMIC DNA]</scope>
    <source>
        <strain evidence="7 8">FB403</strain>
    </source>
</reference>
<dbReference type="InterPro" id="IPR007757">
    <property type="entry name" value="MT-A70-like"/>
</dbReference>
<keyword evidence="3" id="KW-0949">S-adenosyl-L-methionine</keyword>
<dbReference type="EMBL" id="SMBI01000005">
    <property type="protein sequence ID" value="TCU25306.1"/>
    <property type="molecule type" value="Genomic_DNA"/>
</dbReference>
<dbReference type="GO" id="GO:0008168">
    <property type="term" value="F:methyltransferase activity"/>
    <property type="evidence" value="ECO:0007669"/>
    <property type="project" value="UniProtKB-KW"/>
</dbReference>
<evidence type="ECO:0000256" key="1">
    <source>
        <dbReference type="ARBA" id="ARBA00022603"/>
    </source>
</evidence>
<dbReference type="SUPFAM" id="SSF110849">
    <property type="entry name" value="ParB/Sulfiredoxin"/>
    <property type="match status" value="1"/>
</dbReference>
<dbReference type="PANTHER" id="PTHR12829">
    <property type="entry name" value="N6-ADENOSINE-METHYLTRANSFERASE"/>
    <property type="match status" value="1"/>
</dbReference>
<evidence type="ECO:0000256" key="3">
    <source>
        <dbReference type="ARBA" id="ARBA00022691"/>
    </source>
</evidence>
<comment type="caution">
    <text evidence="7">The sequence shown here is derived from an EMBL/GenBank/DDBJ whole genome shotgun (WGS) entry which is preliminary data.</text>
</comment>
<dbReference type="PROSITE" id="PS51143">
    <property type="entry name" value="MT_A70"/>
    <property type="match status" value="1"/>
</dbReference>
<dbReference type="SMART" id="SM00470">
    <property type="entry name" value="ParB"/>
    <property type="match status" value="1"/>
</dbReference>
<evidence type="ECO:0000256" key="5">
    <source>
        <dbReference type="SAM" id="MobiDB-lite"/>
    </source>
</evidence>
<evidence type="ECO:0000256" key="2">
    <source>
        <dbReference type="ARBA" id="ARBA00022679"/>
    </source>
</evidence>
<dbReference type="InterPro" id="IPR029063">
    <property type="entry name" value="SAM-dependent_MTases_sf"/>
</dbReference>
<dbReference type="PANTHER" id="PTHR12829:SF7">
    <property type="entry name" value="N6-ADENOSINE-METHYLTRANSFERASE CATALYTIC SUBUNIT"/>
    <property type="match status" value="1"/>
</dbReference>
<evidence type="ECO:0000313" key="7">
    <source>
        <dbReference type="EMBL" id="TCU25306.1"/>
    </source>
</evidence>
<dbReference type="InterPro" id="IPR003115">
    <property type="entry name" value="ParB_N"/>
</dbReference>
<proteinExistence type="inferred from homology"/>
<dbReference type="Proteomes" id="UP000295021">
    <property type="component" value="Unassembled WGS sequence"/>
</dbReference>
<accession>A0AAX2QLR7</accession>
<feature type="region of interest" description="Disordered" evidence="5">
    <location>
        <begin position="437"/>
        <end position="456"/>
    </location>
</feature>
<dbReference type="Gene3D" id="3.90.1530.30">
    <property type="match status" value="1"/>
</dbReference>
<feature type="domain" description="ParB-like N-terminal" evidence="6">
    <location>
        <begin position="80"/>
        <end position="169"/>
    </location>
</feature>
<dbReference type="GO" id="GO:0032259">
    <property type="term" value="P:methylation"/>
    <property type="evidence" value="ECO:0007669"/>
    <property type="project" value="UniProtKB-KW"/>
</dbReference>
<evidence type="ECO:0000259" key="6">
    <source>
        <dbReference type="SMART" id="SM00470"/>
    </source>
</evidence>
<dbReference type="CDD" id="cd16409">
    <property type="entry name" value="ParB_N_like"/>
    <property type="match status" value="1"/>
</dbReference>
<protein>
    <submittedName>
        <fullName evidence="7">N6-adenosine-specific RNA methylase IME4</fullName>
    </submittedName>
</protein>
<keyword evidence="1 7" id="KW-0489">Methyltransferase</keyword>
<dbReference type="AlphaFoldDB" id="A0AAX2QLR7"/>
<organism evidence="7 8">
    <name type="scientific">Rhizobium laguerreae</name>
    <dbReference type="NCBI Taxonomy" id="1076926"/>
    <lineage>
        <taxon>Bacteria</taxon>
        <taxon>Pseudomonadati</taxon>
        <taxon>Pseudomonadota</taxon>
        <taxon>Alphaproteobacteria</taxon>
        <taxon>Hyphomicrobiales</taxon>
        <taxon>Rhizobiaceae</taxon>
        <taxon>Rhizobium/Agrobacterium group</taxon>
        <taxon>Rhizobium</taxon>
    </lineage>
</organism>